<feature type="chain" id="PRO_5024398478" description="VCBS repeat-containing protein" evidence="1">
    <location>
        <begin position="20"/>
        <end position="178"/>
    </location>
</feature>
<sequence>MKKNVLLFLILFISKYSFSQVGIGTTSPQSKLHVVGDARITNMDVYDPLTDSVVTVNSTTGLLTKADPKRFYNTIDQSVVFRGTASDFTNDGSEDVIWLAGETGKVLTLITPTPALIKRGRITYIVASGGDVTLAGLKPTIKNGTQISILSSGERIAIVPVDYAGGYGWYVINASQAL</sequence>
<dbReference type="Proteomes" id="UP000292424">
    <property type="component" value="Chromosome"/>
</dbReference>
<gene>
    <name evidence="2" type="ORF">E0W69_016960</name>
</gene>
<dbReference type="OrthoDB" id="9807669at2"/>
<keyword evidence="3" id="KW-1185">Reference proteome</keyword>
<keyword evidence="1" id="KW-0732">Signal</keyword>
<proteinExistence type="predicted"/>
<dbReference type="KEGG" id="arac:E0W69_016960"/>
<name>A0A5P2G6D9_9BACT</name>
<organism evidence="2 3">
    <name type="scientific">Rhizosphaericola mali</name>
    <dbReference type="NCBI Taxonomy" id="2545455"/>
    <lineage>
        <taxon>Bacteria</taxon>
        <taxon>Pseudomonadati</taxon>
        <taxon>Bacteroidota</taxon>
        <taxon>Chitinophagia</taxon>
        <taxon>Chitinophagales</taxon>
        <taxon>Chitinophagaceae</taxon>
        <taxon>Rhizosphaericola</taxon>
    </lineage>
</organism>
<dbReference type="EMBL" id="CP044016">
    <property type="protein sequence ID" value="QES90268.1"/>
    <property type="molecule type" value="Genomic_DNA"/>
</dbReference>
<protein>
    <recommendedName>
        <fullName evidence="4">VCBS repeat-containing protein</fullName>
    </recommendedName>
</protein>
<evidence type="ECO:0000313" key="2">
    <source>
        <dbReference type="EMBL" id="QES90268.1"/>
    </source>
</evidence>
<reference evidence="2 3" key="1">
    <citation type="submission" date="2019-09" db="EMBL/GenBank/DDBJ databases">
        <title>Complete genome sequence of Arachidicoccus sp. B3-10 isolated from apple orchard soil.</title>
        <authorList>
            <person name="Kim H.S."/>
            <person name="Han K.-I."/>
            <person name="Suh M.K."/>
            <person name="Lee K.C."/>
            <person name="Eom M.K."/>
            <person name="Kim J.-S."/>
            <person name="Kang S.W."/>
            <person name="Sin Y."/>
            <person name="Lee J.-S."/>
        </authorList>
    </citation>
    <scope>NUCLEOTIDE SEQUENCE [LARGE SCALE GENOMIC DNA]</scope>
    <source>
        <strain evidence="2 3">B3-10</strain>
    </source>
</reference>
<evidence type="ECO:0000313" key="3">
    <source>
        <dbReference type="Proteomes" id="UP000292424"/>
    </source>
</evidence>
<dbReference type="AlphaFoldDB" id="A0A5P2G6D9"/>
<evidence type="ECO:0000256" key="1">
    <source>
        <dbReference type="SAM" id="SignalP"/>
    </source>
</evidence>
<dbReference type="RefSeq" id="WP_131331235.1">
    <property type="nucleotide sequence ID" value="NZ_CP044016.1"/>
</dbReference>
<accession>A0A5P2G6D9</accession>
<feature type="signal peptide" evidence="1">
    <location>
        <begin position="1"/>
        <end position="19"/>
    </location>
</feature>
<evidence type="ECO:0008006" key="4">
    <source>
        <dbReference type="Google" id="ProtNLM"/>
    </source>
</evidence>